<dbReference type="GO" id="GO:0016020">
    <property type="term" value="C:membrane"/>
    <property type="evidence" value="ECO:0007669"/>
    <property type="project" value="UniProtKB-SubCell"/>
</dbReference>
<keyword evidence="4 8" id="KW-0812">Transmembrane</keyword>
<dbReference type="PROSITE" id="PS50920">
    <property type="entry name" value="SOLCAR"/>
    <property type="match status" value="3"/>
</dbReference>
<feature type="transmembrane region" description="Helical" evidence="10">
    <location>
        <begin position="112"/>
        <end position="133"/>
    </location>
</feature>
<organism evidence="11">
    <name type="scientific">Mucochytrium quahogii</name>
    <dbReference type="NCBI Taxonomy" id="96639"/>
    <lineage>
        <taxon>Eukaryota</taxon>
        <taxon>Sar</taxon>
        <taxon>Stramenopiles</taxon>
        <taxon>Bigyra</taxon>
        <taxon>Labyrinthulomycetes</taxon>
        <taxon>Thraustochytrida</taxon>
        <taxon>Thraustochytriidae</taxon>
        <taxon>Mucochytrium</taxon>
    </lineage>
</organism>
<keyword evidence="3 9" id="KW-0813">Transport</keyword>
<evidence type="ECO:0000256" key="3">
    <source>
        <dbReference type="ARBA" id="ARBA00022448"/>
    </source>
</evidence>
<keyword evidence="6 10" id="KW-1133">Transmembrane helix</keyword>
<dbReference type="Gene3D" id="1.50.40.10">
    <property type="entry name" value="Mitochondrial carrier domain"/>
    <property type="match status" value="1"/>
</dbReference>
<name>A0A7S2RPD9_9STRA</name>
<dbReference type="InterPro" id="IPR050391">
    <property type="entry name" value="Mito_Metabolite_Transporter"/>
</dbReference>
<dbReference type="SUPFAM" id="SSF103506">
    <property type="entry name" value="Mitochondrial carrier"/>
    <property type="match status" value="1"/>
</dbReference>
<evidence type="ECO:0000256" key="9">
    <source>
        <dbReference type="RuleBase" id="RU000488"/>
    </source>
</evidence>
<evidence type="ECO:0000256" key="5">
    <source>
        <dbReference type="ARBA" id="ARBA00022737"/>
    </source>
</evidence>
<sequence length="300" mass="32928">MAEKREKNIKELRLNTLAGGCATAFGVGLFNPLDTLRIRWQTLNSANVNGAANSTLFGFTKSTIQKEGLVRGLWLPGCAAHMGAVFISSGIRLGFYPTIRDIFAGDNRKNAFHMWLAGFTAGAFGFFVSNPLFQLKVRMQATTGHQNKPYSSSFDCLYKIAKGEGLRGLYRGATTLMARGAMLSAGAQLGYDYTKTELKSLGVLVDGPALHVISSVASAFLATTFCAPFDLIMTKYQSGPVLGIHYNSVFDCSRKIFQTNGLLGFYRGWSPLFMRICPLFAVNIPLYEQVRKLFGLTYLD</sequence>
<feature type="repeat" description="Solcar" evidence="8">
    <location>
        <begin position="109"/>
        <end position="197"/>
    </location>
</feature>
<evidence type="ECO:0000256" key="2">
    <source>
        <dbReference type="ARBA" id="ARBA00006375"/>
    </source>
</evidence>
<gene>
    <name evidence="11" type="ORF">QSP1433_LOCUS5208</name>
</gene>
<evidence type="ECO:0000256" key="6">
    <source>
        <dbReference type="ARBA" id="ARBA00022989"/>
    </source>
</evidence>
<evidence type="ECO:0000256" key="8">
    <source>
        <dbReference type="PROSITE-ProRule" id="PRU00282"/>
    </source>
</evidence>
<dbReference type="Pfam" id="PF00153">
    <property type="entry name" value="Mito_carr"/>
    <property type="match status" value="3"/>
</dbReference>
<proteinExistence type="inferred from homology"/>
<dbReference type="PANTHER" id="PTHR45618">
    <property type="entry name" value="MITOCHONDRIAL DICARBOXYLATE CARRIER-RELATED"/>
    <property type="match status" value="1"/>
</dbReference>
<evidence type="ECO:0000256" key="1">
    <source>
        <dbReference type="ARBA" id="ARBA00004141"/>
    </source>
</evidence>
<evidence type="ECO:0000256" key="4">
    <source>
        <dbReference type="ARBA" id="ARBA00022692"/>
    </source>
</evidence>
<feature type="repeat" description="Solcar" evidence="8">
    <location>
        <begin position="10"/>
        <end position="102"/>
    </location>
</feature>
<evidence type="ECO:0000256" key="10">
    <source>
        <dbReference type="SAM" id="Phobius"/>
    </source>
</evidence>
<keyword evidence="7 8" id="KW-0472">Membrane</keyword>
<dbReference type="AlphaFoldDB" id="A0A7S2RPD9"/>
<accession>A0A7S2RPD9</accession>
<reference evidence="11" key="1">
    <citation type="submission" date="2021-01" db="EMBL/GenBank/DDBJ databases">
        <authorList>
            <person name="Corre E."/>
            <person name="Pelletier E."/>
            <person name="Niang G."/>
            <person name="Scheremetjew M."/>
            <person name="Finn R."/>
            <person name="Kale V."/>
            <person name="Holt S."/>
            <person name="Cochrane G."/>
            <person name="Meng A."/>
            <person name="Brown T."/>
            <person name="Cohen L."/>
        </authorList>
    </citation>
    <scope>NUCLEOTIDE SEQUENCE</scope>
    <source>
        <strain evidence="11">NY070348D</strain>
    </source>
</reference>
<feature type="repeat" description="Solcar" evidence="8">
    <location>
        <begin position="206"/>
        <end position="293"/>
    </location>
</feature>
<comment type="subcellular location">
    <subcellularLocation>
        <location evidence="1">Membrane</location>
        <topology evidence="1">Multi-pass membrane protein</topology>
    </subcellularLocation>
</comment>
<dbReference type="InterPro" id="IPR018108">
    <property type="entry name" value="MCP_transmembrane"/>
</dbReference>
<keyword evidence="5" id="KW-0677">Repeat</keyword>
<feature type="transmembrane region" description="Helical" evidence="10">
    <location>
        <begin position="73"/>
        <end position="91"/>
    </location>
</feature>
<evidence type="ECO:0000313" key="11">
    <source>
        <dbReference type="EMBL" id="CAD9675805.1"/>
    </source>
</evidence>
<dbReference type="InterPro" id="IPR023395">
    <property type="entry name" value="MCP_dom_sf"/>
</dbReference>
<dbReference type="EMBL" id="HBHK01008393">
    <property type="protein sequence ID" value="CAD9675805.1"/>
    <property type="molecule type" value="Transcribed_RNA"/>
</dbReference>
<protein>
    <submittedName>
        <fullName evidence="11">Uncharacterized protein</fullName>
    </submittedName>
</protein>
<evidence type="ECO:0000256" key="7">
    <source>
        <dbReference type="ARBA" id="ARBA00023136"/>
    </source>
</evidence>
<comment type="similarity">
    <text evidence="2 9">Belongs to the mitochondrial carrier (TC 2.A.29) family.</text>
</comment>